<dbReference type="OrthoDB" id="5828847at2"/>
<evidence type="ECO:0000313" key="3">
    <source>
        <dbReference type="Proteomes" id="UP000255108"/>
    </source>
</evidence>
<organism evidence="1 3">
    <name type="scientific">Iodobacter fluviatilis</name>
    <dbReference type="NCBI Taxonomy" id="537"/>
    <lineage>
        <taxon>Bacteria</taxon>
        <taxon>Pseudomonadati</taxon>
        <taxon>Pseudomonadota</taxon>
        <taxon>Betaproteobacteria</taxon>
        <taxon>Neisseriales</taxon>
        <taxon>Chitinibacteraceae</taxon>
        <taxon>Iodobacter</taxon>
    </lineage>
</organism>
<dbReference type="Proteomes" id="UP000255108">
    <property type="component" value="Unassembled WGS sequence"/>
</dbReference>
<dbReference type="InterPro" id="IPR021250">
    <property type="entry name" value="DUF2789"/>
</dbReference>
<gene>
    <name evidence="2" type="ORF">EV682_12135</name>
    <name evidence="1" type="ORF">NCTC11159_00961</name>
</gene>
<protein>
    <submittedName>
        <fullName evidence="1">Protein of uncharacterized function (DUF2789)</fullName>
    </submittedName>
    <submittedName>
        <fullName evidence="2">Uncharacterized protein DUF2789</fullName>
    </submittedName>
</protein>
<dbReference type="Pfam" id="PF10982">
    <property type="entry name" value="DUF2789"/>
    <property type="match status" value="1"/>
</dbReference>
<dbReference type="Gene3D" id="1.10.10.1130">
    <property type="entry name" value="Uncharacterised protein PF10982, DUF2789"/>
    <property type="match status" value="1"/>
</dbReference>
<dbReference type="AlphaFoldDB" id="A0A377Q5B9"/>
<dbReference type="Proteomes" id="UP000295794">
    <property type="component" value="Unassembled WGS sequence"/>
</dbReference>
<proteinExistence type="predicted"/>
<dbReference type="InterPro" id="IPR038086">
    <property type="entry name" value="DUF2789_sf"/>
</dbReference>
<dbReference type="EMBL" id="SMBT01000021">
    <property type="protein sequence ID" value="TCU81520.1"/>
    <property type="molecule type" value="Genomic_DNA"/>
</dbReference>
<keyword evidence="4" id="KW-1185">Reference proteome</keyword>
<dbReference type="EMBL" id="UGHR01000001">
    <property type="protein sequence ID" value="STQ89910.1"/>
    <property type="molecule type" value="Genomic_DNA"/>
</dbReference>
<evidence type="ECO:0000313" key="1">
    <source>
        <dbReference type="EMBL" id="STQ89910.1"/>
    </source>
</evidence>
<dbReference type="RefSeq" id="WP_115226305.1">
    <property type="nucleotide sequence ID" value="NZ_CAWOLO010000021.1"/>
</dbReference>
<name>A0A377Q5B9_9NEIS</name>
<reference evidence="1 3" key="1">
    <citation type="submission" date="2018-06" db="EMBL/GenBank/DDBJ databases">
        <authorList>
            <consortium name="Pathogen Informatics"/>
            <person name="Doyle S."/>
        </authorList>
    </citation>
    <scope>NUCLEOTIDE SEQUENCE [LARGE SCALE GENOMIC DNA]</scope>
    <source>
        <strain evidence="1 3">NCTC11159</strain>
    </source>
</reference>
<reference evidence="2 4" key="2">
    <citation type="submission" date="2019-03" db="EMBL/GenBank/DDBJ databases">
        <title>Genomic Encyclopedia of Type Strains, Phase IV (KMG-IV): sequencing the most valuable type-strain genomes for metagenomic binning, comparative biology and taxonomic classification.</title>
        <authorList>
            <person name="Goeker M."/>
        </authorList>
    </citation>
    <scope>NUCLEOTIDE SEQUENCE [LARGE SCALE GENOMIC DNA]</scope>
    <source>
        <strain evidence="2 4">DSM 3764</strain>
    </source>
</reference>
<evidence type="ECO:0000313" key="2">
    <source>
        <dbReference type="EMBL" id="TCU81520.1"/>
    </source>
</evidence>
<evidence type="ECO:0000313" key="4">
    <source>
        <dbReference type="Proteomes" id="UP000295794"/>
    </source>
</evidence>
<accession>A0A377Q5B9</accession>
<sequence>MEKFPHHLNALFAQLGLASSDDDIAAFIMKHAPLPSHFSLLEAPFWTENQAIFLREELEEDADWAEVIDQLDVALRAMP</sequence>